<evidence type="ECO:0000256" key="1">
    <source>
        <dbReference type="SAM" id="SignalP"/>
    </source>
</evidence>
<keyword evidence="1" id="KW-0732">Signal</keyword>
<dbReference type="OrthoDB" id="4321958at2759"/>
<feature type="chain" id="PRO_5027119944" evidence="1">
    <location>
        <begin position="17"/>
        <end position="249"/>
    </location>
</feature>
<reference evidence="3" key="1">
    <citation type="submission" date="2025-08" db="UniProtKB">
        <authorList>
            <consortium name="RefSeq"/>
        </authorList>
    </citation>
    <scope>IDENTIFICATION</scope>
    <source>
        <strain evidence="3">11010-0011.00</strain>
        <tissue evidence="3">Whole body</tissue>
    </source>
</reference>
<gene>
    <name evidence="3" type="primary">LOC115634069</name>
</gene>
<organism evidence="2 3">
    <name type="scientific">Drosophila lebanonensis</name>
    <name type="common">Fruit fly</name>
    <name type="synonym">Scaptodrosophila lebanonensis</name>
    <dbReference type="NCBI Taxonomy" id="7225"/>
    <lineage>
        <taxon>Eukaryota</taxon>
        <taxon>Metazoa</taxon>
        <taxon>Ecdysozoa</taxon>
        <taxon>Arthropoda</taxon>
        <taxon>Hexapoda</taxon>
        <taxon>Insecta</taxon>
        <taxon>Pterygota</taxon>
        <taxon>Neoptera</taxon>
        <taxon>Endopterygota</taxon>
        <taxon>Diptera</taxon>
        <taxon>Brachycera</taxon>
        <taxon>Muscomorpha</taxon>
        <taxon>Ephydroidea</taxon>
        <taxon>Drosophilidae</taxon>
        <taxon>Scaptodrosophila</taxon>
    </lineage>
</organism>
<feature type="signal peptide" evidence="1">
    <location>
        <begin position="1"/>
        <end position="16"/>
    </location>
</feature>
<dbReference type="RefSeq" id="XP_030387475.1">
    <property type="nucleotide sequence ID" value="XM_030531615.1"/>
</dbReference>
<dbReference type="Proteomes" id="UP000504634">
    <property type="component" value="Unplaced"/>
</dbReference>
<protein>
    <submittedName>
        <fullName evidence="3">ITG-like peptide isoform X1</fullName>
    </submittedName>
</protein>
<accession>A0A6J2UH78</accession>
<dbReference type="AlphaFoldDB" id="A0A6J2UH78"/>
<proteinExistence type="predicted"/>
<evidence type="ECO:0000313" key="2">
    <source>
        <dbReference type="Proteomes" id="UP000504634"/>
    </source>
</evidence>
<sequence length="249" mass="27355">MKTILVWAALLLGLAAQPGDSTSSWPRALFNRNSRNFLGQHSLAGKVAGGFDADETGNVGAYEVIADNLKNNGYTELFEPYAVEKQPQLQEQPEVYGIVEPLIEDTPCANRACLVNDDCCPTGVCVNTYGEGKCIYVYGRKRDECQHNADCAPGSACMPDGSSWRCQATSAAPPSFLQDVFGLKRPLGGDCSSSAECQVAKGMCCQQQRIHHRVRAKFSCAYFRDAFDCIDMLEVGVEHLQEVFKHRRN</sequence>
<name>A0A6J2UH78_DROLE</name>
<dbReference type="GeneID" id="115634069"/>
<keyword evidence="2" id="KW-1185">Reference proteome</keyword>
<evidence type="ECO:0000313" key="3">
    <source>
        <dbReference type="RefSeq" id="XP_030387475.1"/>
    </source>
</evidence>